<feature type="chain" id="PRO_5040139276" evidence="2">
    <location>
        <begin position="18"/>
        <end position="325"/>
    </location>
</feature>
<gene>
    <name evidence="3" type="ORF">FGG08_003698</name>
</gene>
<feature type="transmembrane region" description="Helical" evidence="1">
    <location>
        <begin position="41"/>
        <end position="58"/>
    </location>
</feature>
<dbReference type="Proteomes" id="UP000698800">
    <property type="component" value="Unassembled WGS sequence"/>
</dbReference>
<dbReference type="OrthoDB" id="3945378at2759"/>
<evidence type="ECO:0000256" key="1">
    <source>
        <dbReference type="SAM" id="Phobius"/>
    </source>
</evidence>
<keyword evidence="2" id="KW-0732">Signal</keyword>
<evidence type="ECO:0000313" key="4">
    <source>
        <dbReference type="Proteomes" id="UP000698800"/>
    </source>
</evidence>
<feature type="transmembrane region" description="Helical" evidence="1">
    <location>
        <begin position="70"/>
        <end position="91"/>
    </location>
</feature>
<keyword evidence="1" id="KW-0812">Transmembrane</keyword>
<keyword evidence="4" id="KW-1185">Reference proteome</keyword>
<comment type="caution">
    <text evidence="3">The sequence shown here is derived from an EMBL/GenBank/DDBJ whole genome shotgun (WGS) entry which is preliminary data.</text>
</comment>
<keyword evidence="1" id="KW-0472">Membrane</keyword>
<keyword evidence="1" id="KW-1133">Transmembrane helix</keyword>
<sequence>MIAPLLLLTLAVPTSLAANSTTANPTTPGDPVAATDLYGLGVRVGFYLQGFGASMLLFRPQKDSGRGIKLACGGVALSVIVAWTILAARGQLSPCEAFIGLWIVASVALPAQLTFFNPDSIVGEGVGLLISTVLQLWSLVAGLWMACDLVKTLPLLGTANVVFFFAKVSLLGWYRTLSIVLFSITLSYMIFWAWYMAKLGKVVMRCYLDGETEMTEKERKGVQFIPERLLPQVTSEQSTAAGAYVGTIGLISGLTSWVFCVVSVEKTIVWNNLQPSTDLSSPGQLIPFIVGATIALDGILFLCRPSKDGRSGPRARDGGWAAVPN</sequence>
<feature type="transmembrane region" description="Helical" evidence="1">
    <location>
        <begin position="284"/>
        <end position="303"/>
    </location>
</feature>
<feature type="transmembrane region" description="Helical" evidence="1">
    <location>
        <begin position="97"/>
        <end position="116"/>
    </location>
</feature>
<accession>A0A9P8IAM3</accession>
<protein>
    <submittedName>
        <fullName evidence="3">Uncharacterized protein</fullName>
    </submittedName>
</protein>
<feature type="transmembrane region" description="Helical" evidence="1">
    <location>
        <begin position="128"/>
        <end position="146"/>
    </location>
</feature>
<name>A0A9P8IAM3_9PEZI</name>
<evidence type="ECO:0000313" key="3">
    <source>
        <dbReference type="EMBL" id="KAH0541893.1"/>
    </source>
</evidence>
<organism evidence="3 4">
    <name type="scientific">Glutinoglossum americanum</name>
    <dbReference type="NCBI Taxonomy" id="1670608"/>
    <lineage>
        <taxon>Eukaryota</taxon>
        <taxon>Fungi</taxon>
        <taxon>Dikarya</taxon>
        <taxon>Ascomycota</taxon>
        <taxon>Pezizomycotina</taxon>
        <taxon>Geoglossomycetes</taxon>
        <taxon>Geoglossales</taxon>
        <taxon>Geoglossaceae</taxon>
        <taxon>Glutinoglossum</taxon>
    </lineage>
</organism>
<feature type="transmembrane region" description="Helical" evidence="1">
    <location>
        <begin position="241"/>
        <end position="264"/>
    </location>
</feature>
<dbReference type="EMBL" id="JAGHQL010000066">
    <property type="protein sequence ID" value="KAH0541893.1"/>
    <property type="molecule type" value="Genomic_DNA"/>
</dbReference>
<feature type="signal peptide" evidence="2">
    <location>
        <begin position="1"/>
        <end position="17"/>
    </location>
</feature>
<dbReference type="AlphaFoldDB" id="A0A9P8IAM3"/>
<reference evidence="3" key="1">
    <citation type="submission" date="2021-03" db="EMBL/GenBank/DDBJ databases">
        <title>Comparative genomics and phylogenomic investigation of the class Geoglossomycetes provide insights into ecological specialization and systematics.</title>
        <authorList>
            <person name="Melie T."/>
            <person name="Pirro S."/>
            <person name="Miller A.N."/>
            <person name="Quandt A."/>
        </authorList>
    </citation>
    <scope>NUCLEOTIDE SEQUENCE</scope>
    <source>
        <strain evidence="3">GBOQ0MN5Z8</strain>
    </source>
</reference>
<feature type="transmembrane region" description="Helical" evidence="1">
    <location>
        <begin position="173"/>
        <end position="195"/>
    </location>
</feature>
<evidence type="ECO:0000256" key="2">
    <source>
        <dbReference type="SAM" id="SignalP"/>
    </source>
</evidence>
<proteinExistence type="predicted"/>